<dbReference type="Pfam" id="PF05521">
    <property type="entry name" value="Phage_HCP"/>
    <property type="match status" value="1"/>
</dbReference>
<gene>
    <name evidence="1" type="ORF">FC49_GL001554</name>
</gene>
<dbReference type="NCBIfam" id="TIGR01563">
    <property type="entry name" value="gp16_SPP1"/>
    <property type="match status" value="1"/>
</dbReference>
<comment type="caution">
    <text evidence="1">The sequence shown here is derived from an EMBL/GenBank/DDBJ whole genome shotgun (WGS) entry which is preliminary data.</text>
</comment>
<protein>
    <recommendedName>
        <fullName evidence="3">Phage head-tail adaptor</fullName>
    </recommendedName>
</protein>
<sequence>MKLAISRLNHLIDFGVTEQVDTGTIDGTTAQFVSKQRLHCAFYQRSQSQQYSLLGTKLEDTIVVAVRSQYHVDKSMLAQIDGDVDVTYRIVAISRDDSHSLQRYDLITLKDVTKGDE</sequence>
<name>A0A0R1WK68_9LACO</name>
<dbReference type="EMBL" id="AZGE01000005">
    <property type="protein sequence ID" value="KRM16139.1"/>
    <property type="molecule type" value="Genomic_DNA"/>
</dbReference>
<organism evidence="1 2">
    <name type="scientific">Limosilactobacillus oris DSM 4864</name>
    <dbReference type="NCBI Taxonomy" id="1423779"/>
    <lineage>
        <taxon>Bacteria</taxon>
        <taxon>Bacillati</taxon>
        <taxon>Bacillota</taxon>
        <taxon>Bacilli</taxon>
        <taxon>Lactobacillales</taxon>
        <taxon>Lactobacillaceae</taxon>
        <taxon>Limosilactobacillus</taxon>
    </lineage>
</organism>
<dbReference type="AlphaFoldDB" id="A0A0R1WK68"/>
<accession>A0A0R1WK68</accession>
<dbReference type="InterPro" id="IPR008767">
    <property type="entry name" value="Phage_SPP1_head-tail_adaptor"/>
</dbReference>
<evidence type="ECO:0000313" key="2">
    <source>
        <dbReference type="Proteomes" id="UP000050973"/>
    </source>
</evidence>
<evidence type="ECO:0008006" key="3">
    <source>
        <dbReference type="Google" id="ProtNLM"/>
    </source>
</evidence>
<dbReference type="Proteomes" id="UP000050973">
    <property type="component" value="Unassembled WGS sequence"/>
</dbReference>
<evidence type="ECO:0000313" key="1">
    <source>
        <dbReference type="EMBL" id="KRM16139.1"/>
    </source>
</evidence>
<proteinExistence type="predicted"/>
<reference evidence="1 2" key="1">
    <citation type="journal article" date="2015" name="Genome Announc.">
        <title>Expanding the biotechnology potential of lactobacilli through comparative genomics of 213 strains and associated genera.</title>
        <authorList>
            <person name="Sun Z."/>
            <person name="Harris H.M."/>
            <person name="McCann A."/>
            <person name="Guo C."/>
            <person name="Argimon S."/>
            <person name="Zhang W."/>
            <person name="Yang X."/>
            <person name="Jeffery I.B."/>
            <person name="Cooney J.C."/>
            <person name="Kagawa T.F."/>
            <person name="Liu W."/>
            <person name="Song Y."/>
            <person name="Salvetti E."/>
            <person name="Wrobel A."/>
            <person name="Rasinkangas P."/>
            <person name="Parkhill J."/>
            <person name="Rea M.C."/>
            <person name="O'Sullivan O."/>
            <person name="Ritari J."/>
            <person name="Douillard F.P."/>
            <person name="Paul Ross R."/>
            <person name="Yang R."/>
            <person name="Briner A.E."/>
            <person name="Felis G.E."/>
            <person name="de Vos W.M."/>
            <person name="Barrangou R."/>
            <person name="Klaenhammer T.R."/>
            <person name="Caufield P.W."/>
            <person name="Cui Y."/>
            <person name="Zhang H."/>
            <person name="O'Toole P.W."/>
        </authorList>
    </citation>
    <scope>NUCLEOTIDE SEQUENCE [LARGE SCALE GENOMIC DNA]</scope>
    <source>
        <strain evidence="1 2">DSM 4864</strain>
    </source>
</reference>